<dbReference type="EMBL" id="CP022746">
    <property type="protein sequence ID" value="ASY46050.1"/>
    <property type="molecule type" value="Genomic_DNA"/>
</dbReference>
<sequence>MTRKGEPIGPQESEKARRQDRARICRVLIEERRLVQAAFGQKLCANFNWDMLLELYEAESEGRDVYQSALCLSAGIPDSSAHRWAAKLAARGVFARRHDDMDKRRIIVTMTDDTRHALDRIMDRLARWAP</sequence>
<organism evidence="1 2">
    <name type="scientific">Sphingobium xenophagum</name>
    <dbReference type="NCBI Taxonomy" id="121428"/>
    <lineage>
        <taxon>Bacteria</taxon>
        <taxon>Pseudomonadati</taxon>
        <taxon>Pseudomonadota</taxon>
        <taxon>Alphaproteobacteria</taxon>
        <taxon>Sphingomonadales</taxon>
        <taxon>Sphingomonadaceae</taxon>
        <taxon>Sphingobium</taxon>
    </lineage>
</organism>
<dbReference type="AlphaFoldDB" id="A0A249MXE6"/>
<dbReference type="Gene3D" id="1.10.10.10">
    <property type="entry name" value="Winged helix-like DNA-binding domain superfamily/Winged helix DNA-binding domain"/>
    <property type="match status" value="1"/>
</dbReference>
<name>A0A249MXE6_SPHXE</name>
<evidence type="ECO:0008006" key="3">
    <source>
        <dbReference type="Google" id="ProtNLM"/>
    </source>
</evidence>
<protein>
    <recommendedName>
        <fullName evidence="3">HTH marR-type domain-containing protein</fullName>
    </recommendedName>
</protein>
<dbReference type="KEGG" id="shyd:CJD35_16170"/>
<dbReference type="Proteomes" id="UP000217141">
    <property type="component" value="Chromosome II"/>
</dbReference>
<reference evidence="1 2" key="1">
    <citation type="submission" date="2017-08" db="EMBL/GenBank/DDBJ databases">
        <title>Whole Genome Sequence of Sphingobium hydrophobicum C1: Insights into Adaption to the Electronic-waste Contaminated Sediment.</title>
        <authorList>
            <person name="Song D."/>
            <person name="Chen X."/>
            <person name="Xu M."/>
        </authorList>
    </citation>
    <scope>NUCLEOTIDE SEQUENCE [LARGE SCALE GENOMIC DNA]</scope>
    <source>
        <strain evidence="1 2">C1</strain>
    </source>
</reference>
<evidence type="ECO:0000313" key="2">
    <source>
        <dbReference type="Proteomes" id="UP000217141"/>
    </source>
</evidence>
<proteinExistence type="predicted"/>
<dbReference type="InterPro" id="IPR036388">
    <property type="entry name" value="WH-like_DNA-bd_sf"/>
</dbReference>
<dbReference type="InterPro" id="IPR036390">
    <property type="entry name" value="WH_DNA-bd_sf"/>
</dbReference>
<gene>
    <name evidence="1" type="ORF">CJD35_16170</name>
</gene>
<accession>A0A249MXE6</accession>
<dbReference type="SUPFAM" id="SSF46785">
    <property type="entry name" value="Winged helix' DNA-binding domain"/>
    <property type="match status" value="1"/>
</dbReference>
<evidence type="ECO:0000313" key="1">
    <source>
        <dbReference type="EMBL" id="ASY46050.1"/>
    </source>
</evidence>